<comment type="caution">
    <text evidence="1">The sequence shown here is derived from an EMBL/GenBank/DDBJ whole genome shotgun (WGS) entry which is preliminary data.</text>
</comment>
<name>A0A1R0GQ29_9FUNG</name>
<gene>
    <name evidence="1" type="ORF">AYI68_g6944</name>
</gene>
<dbReference type="EMBL" id="LSSL01005157">
    <property type="protein sequence ID" value="OLY78997.1"/>
    <property type="molecule type" value="Genomic_DNA"/>
</dbReference>
<accession>A0A1R0GQ29</accession>
<keyword evidence="2" id="KW-1185">Reference proteome</keyword>
<dbReference type="Proteomes" id="UP000187455">
    <property type="component" value="Unassembled WGS sequence"/>
</dbReference>
<evidence type="ECO:0000313" key="1">
    <source>
        <dbReference type="EMBL" id="OLY78997.1"/>
    </source>
</evidence>
<proteinExistence type="predicted"/>
<dbReference type="AlphaFoldDB" id="A0A1R0GQ29"/>
<evidence type="ECO:0000313" key="2">
    <source>
        <dbReference type="Proteomes" id="UP000187455"/>
    </source>
</evidence>
<protein>
    <submittedName>
        <fullName evidence="1">Uncharacterized protein</fullName>
    </submittedName>
</protein>
<reference evidence="1 2" key="1">
    <citation type="journal article" date="2016" name="Mol. Biol. Evol.">
        <title>Genome-Wide Survey of Gut Fungi (Harpellales) Reveals the First Horizontally Transferred Ubiquitin Gene from a Mosquito Host.</title>
        <authorList>
            <person name="Wang Y."/>
            <person name="White M.M."/>
            <person name="Kvist S."/>
            <person name="Moncalvo J.M."/>
        </authorList>
    </citation>
    <scope>NUCLEOTIDE SEQUENCE [LARGE SCALE GENOMIC DNA]</scope>
    <source>
        <strain evidence="1 2">ALG-7-W6</strain>
    </source>
</reference>
<sequence>MCGLEPFICLQEVLPYFLRYRDPEYVLVPATIPQFLSQESVKIYIYGISGKNKISLYDYSLFLQKNRLFTAVLVRTSLDFNEFGVDNALFF</sequence>
<organism evidence="1 2">
    <name type="scientific">Smittium mucronatum</name>
    <dbReference type="NCBI Taxonomy" id="133383"/>
    <lineage>
        <taxon>Eukaryota</taxon>
        <taxon>Fungi</taxon>
        <taxon>Fungi incertae sedis</taxon>
        <taxon>Zoopagomycota</taxon>
        <taxon>Kickxellomycotina</taxon>
        <taxon>Harpellomycetes</taxon>
        <taxon>Harpellales</taxon>
        <taxon>Legeriomycetaceae</taxon>
        <taxon>Smittium</taxon>
    </lineage>
</organism>